<gene>
    <name evidence="1" type="ORF">FTW19_03285</name>
</gene>
<sequence>MVRFFTIEREYGSEGAEYAAALAEKLGWKLYDKALVDAAAAEAGVDPSQVVAGDEKLDPWYARLGKGFLAGGAELGFPPSGIDTDQMLGYLQRAMKRVAAEGHCVIVGRGGSSYLCGTPGAFHVFTYASMPHKKRWFEAKYPERAHLAEQEIHAFDAARATYVRRHYNRDWADRHLYHLLLNSCMGIDAMVKATIDAAGTIG</sequence>
<keyword evidence="1" id="KW-0418">Kinase</keyword>
<dbReference type="RefSeq" id="WP_147646315.1">
    <property type="nucleotide sequence ID" value="NZ_CP042806.1"/>
</dbReference>
<dbReference type="Pfam" id="PF13189">
    <property type="entry name" value="Cytidylate_kin2"/>
    <property type="match status" value="1"/>
</dbReference>
<name>A0A5B9E9N0_9BACT</name>
<accession>A0A5B9E9N0</accession>
<evidence type="ECO:0000313" key="1">
    <source>
        <dbReference type="EMBL" id="QEE27121.1"/>
    </source>
</evidence>
<dbReference type="EMBL" id="CP042806">
    <property type="protein sequence ID" value="QEE27121.1"/>
    <property type="molecule type" value="Genomic_DNA"/>
</dbReference>
<reference evidence="1 2" key="1">
    <citation type="submission" date="2019-08" db="EMBL/GenBank/DDBJ databases">
        <title>Complete genome sequence of Terriglobus albidus strain ORNL.</title>
        <authorList>
            <person name="Podar M."/>
        </authorList>
    </citation>
    <scope>NUCLEOTIDE SEQUENCE [LARGE SCALE GENOMIC DNA]</scope>
    <source>
        <strain evidence="1 2">ORNL</strain>
    </source>
</reference>
<dbReference type="Proteomes" id="UP000321820">
    <property type="component" value="Chromosome"/>
</dbReference>
<keyword evidence="1" id="KW-0808">Transferase</keyword>
<keyword evidence="2" id="KW-1185">Reference proteome</keyword>
<dbReference type="AlphaFoldDB" id="A0A5B9E9N0"/>
<proteinExistence type="predicted"/>
<dbReference type="Gene3D" id="3.40.50.300">
    <property type="entry name" value="P-loop containing nucleotide triphosphate hydrolases"/>
    <property type="match status" value="1"/>
</dbReference>
<evidence type="ECO:0000313" key="2">
    <source>
        <dbReference type="Proteomes" id="UP000321820"/>
    </source>
</evidence>
<organism evidence="1 2">
    <name type="scientific">Terriglobus albidus</name>
    <dbReference type="NCBI Taxonomy" id="1592106"/>
    <lineage>
        <taxon>Bacteria</taxon>
        <taxon>Pseudomonadati</taxon>
        <taxon>Acidobacteriota</taxon>
        <taxon>Terriglobia</taxon>
        <taxon>Terriglobales</taxon>
        <taxon>Acidobacteriaceae</taxon>
        <taxon>Terriglobus</taxon>
    </lineage>
</organism>
<dbReference type="OrthoDB" id="9781180at2"/>
<dbReference type="InterPro" id="IPR027417">
    <property type="entry name" value="P-loop_NTPase"/>
</dbReference>
<dbReference type="GO" id="GO:0016301">
    <property type="term" value="F:kinase activity"/>
    <property type="evidence" value="ECO:0007669"/>
    <property type="project" value="UniProtKB-KW"/>
</dbReference>
<dbReference type="KEGG" id="talb:FTW19_03285"/>
<protein>
    <submittedName>
        <fullName evidence="1">Cytidylate kinase-like family protein</fullName>
    </submittedName>
</protein>